<organism evidence="1 2">
    <name type="scientific">Sphaerisporangium dianthi</name>
    <dbReference type="NCBI Taxonomy" id="1436120"/>
    <lineage>
        <taxon>Bacteria</taxon>
        <taxon>Bacillati</taxon>
        <taxon>Actinomycetota</taxon>
        <taxon>Actinomycetes</taxon>
        <taxon>Streptosporangiales</taxon>
        <taxon>Streptosporangiaceae</taxon>
        <taxon>Sphaerisporangium</taxon>
    </lineage>
</organism>
<name>A0ABV9CRR3_9ACTN</name>
<evidence type="ECO:0000313" key="1">
    <source>
        <dbReference type="EMBL" id="MFC4536000.1"/>
    </source>
</evidence>
<dbReference type="RefSeq" id="WP_380849627.1">
    <property type="nucleotide sequence ID" value="NZ_JBHSFP010000038.1"/>
</dbReference>
<reference evidence="2" key="1">
    <citation type="journal article" date="2019" name="Int. J. Syst. Evol. Microbiol.">
        <title>The Global Catalogue of Microorganisms (GCM) 10K type strain sequencing project: providing services to taxonomists for standard genome sequencing and annotation.</title>
        <authorList>
            <consortium name="The Broad Institute Genomics Platform"/>
            <consortium name="The Broad Institute Genome Sequencing Center for Infectious Disease"/>
            <person name="Wu L."/>
            <person name="Ma J."/>
        </authorList>
    </citation>
    <scope>NUCLEOTIDE SEQUENCE [LARGE SCALE GENOMIC DNA]</scope>
    <source>
        <strain evidence="2">CGMCC 4.7132</strain>
    </source>
</reference>
<comment type="caution">
    <text evidence="1">The sequence shown here is derived from an EMBL/GenBank/DDBJ whole genome shotgun (WGS) entry which is preliminary data.</text>
</comment>
<dbReference type="Proteomes" id="UP001596004">
    <property type="component" value="Unassembled WGS sequence"/>
</dbReference>
<gene>
    <name evidence="1" type="ORF">ACFO60_34985</name>
</gene>
<keyword evidence="2" id="KW-1185">Reference proteome</keyword>
<proteinExistence type="predicted"/>
<sequence length="221" mass="25251">MTTAQAEPDLIIRPCLPPFGGIFDLPGRETPVATHMPHGPFENLEEHLHEHLPHLHISYGFEIAQHELEQLPESTHLEVVMAVKKEHRVDCNPIFINRKNASEGECLKIGGDDVHWIHSEETARKATELFARTGRRLPDDMYFSGFLTSTPDERETRAYSREELHEAIGTGLLVEQHFQATWLEPREEPIDPYDVIIYLGSTDTRYHTFFRLPAIVPLGVS</sequence>
<dbReference type="EMBL" id="JBHSFP010000038">
    <property type="protein sequence ID" value="MFC4536000.1"/>
    <property type="molecule type" value="Genomic_DNA"/>
</dbReference>
<evidence type="ECO:0000313" key="2">
    <source>
        <dbReference type="Proteomes" id="UP001596004"/>
    </source>
</evidence>
<protein>
    <submittedName>
        <fullName evidence="1">Uncharacterized protein</fullName>
    </submittedName>
</protein>
<accession>A0ABV9CRR3</accession>